<dbReference type="InterPro" id="IPR006879">
    <property type="entry name" value="YdjC-like"/>
</dbReference>
<evidence type="ECO:0000256" key="1">
    <source>
        <dbReference type="ARBA" id="ARBA00001946"/>
    </source>
</evidence>
<evidence type="ECO:0000313" key="7">
    <source>
        <dbReference type="Proteomes" id="UP001301216"/>
    </source>
</evidence>
<name>A0ABT3QSR2_9HYPH</name>
<dbReference type="Gene3D" id="3.20.20.370">
    <property type="entry name" value="Glycoside hydrolase/deacetylase"/>
    <property type="match status" value="1"/>
</dbReference>
<dbReference type="Proteomes" id="UP001301216">
    <property type="component" value="Unassembled WGS sequence"/>
</dbReference>
<dbReference type="RefSeq" id="WP_265986325.1">
    <property type="nucleotide sequence ID" value="NZ_JAPHAV010000013.1"/>
</dbReference>
<reference evidence="6 7" key="1">
    <citation type="submission" date="2022-11" db="EMBL/GenBank/DDBJ databases">
        <title>Brucella sp. YY2X, whole genome shotgun sequencing project.</title>
        <authorList>
            <person name="Yang Y."/>
        </authorList>
    </citation>
    <scope>NUCLEOTIDE SEQUENCE [LARGE SCALE GENOMIC DNA]</scope>
    <source>
        <strain evidence="6 7">YY2X</strain>
    </source>
</reference>
<dbReference type="EMBL" id="JAPHAV010000013">
    <property type="protein sequence ID" value="MCX2698663.1"/>
    <property type="molecule type" value="Genomic_DNA"/>
</dbReference>
<dbReference type="CDD" id="cd10807">
    <property type="entry name" value="YdjC_like_3"/>
    <property type="match status" value="1"/>
</dbReference>
<accession>A0ABT3QSR2</accession>
<keyword evidence="5" id="KW-0119">Carbohydrate metabolism</keyword>
<dbReference type="InterPro" id="IPR011330">
    <property type="entry name" value="Glyco_hydro/deAcase_b/a-brl"/>
</dbReference>
<keyword evidence="3" id="KW-0378">Hydrolase</keyword>
<dbReference type="Pfam" id="PF04794">
    <property type="entry name" value="YdjC"/>
    <property type="match status" value="1"/>
</dbReference>
<dbReference type="PANTHER" id="PTHR31609:SF1">
    <property type="entry name" value="CARBOHYDRATE DEACETYLASE"/>
    <property type="match status" value="1"/>
</dbReference>
<comment type="cofactor">
    <cofactor evidence="1">
        <name>Mg(2+)</name>
        <dbReference type="ChEBI" id="CHEBI:18420"/>
    </cofactor>
</comment>
<sequence>MRIADDFGLGRGHDRIILSLLESGRLDGTSVIIGDAMEPEDIYRLRELRVGGVKVGLHLNLTETVPGGGPVWRLSQLLKPISGTQFLDQIKASLIWQIDVFVTLFGSLPDYYDGHQHCHCFPAITPLVTRLPYRDNAWVRVPLPATWAGRWLNFRAGGAKVLIIMALAARARTIFVKAELQINRDFSGFLRLDEPSSVRRWLPRLLSEMAPECLMMLHPGDDADPMQCAGHGPASRAIEAQILSESLTK</sequence>
<proteinExistence type="predicted"/>
<dbReference type="SUPFAM" id="SSF88713">
    <property type="entry name" value="Glycoside hydrolase/deacetylase"/>
    <property type="match status" value="1"/>
</dbReference>
<evidence type="ECO:0000256" key="3">
    <source>
        <dbReference type="ARBA" id="ARBA00022801"/>
    </source>
</evidence>
<organism evidence="6 7">
    <name type="scientific">Ochrobactrum chromiisoli</name>
    <dbReference type="NCBI Taxonomy" id="2993941"/>
    <lineage>
        <taxon>Bacteria</taxon>
        <taxon>Pseudomonadati</taxon>
        <taxon>Pseudomonadota</taxon>
        <taxon>Alphaproteobacteria</taxon>
        <taxon>Hyphomicrobiales</taxon>
        <taxon>Brucellaceae</taxon>
        <taxon>Brucella/Ochrobactrum group</taxon>
        <taxon>Ochrobactrum</taxon>
    </lineage>
</organism>
<keyword evidence="4" id="KW-0460">Magnesium</keyword>
<gene>
    <name evidence="6" type="ORF">OPR82_18200</name>
</gene>
<keyword evidence="2" id="KW-0479">Metal-binding</keyword>
<protein>
    <submittedName>
        <fullName evidence="6">ChbG/HpnK family deacetylase</fullName>
    </submittedName>
</protein>
<evidence type="ECO:0000313" key="6">
    <source>
        <dbReference type="EMBL" id="MCX2698663.1"/>
    </source>
</evidence>
<evidence type="ECO:0000256" key="2">
    <source>
        <dbReference type="ARBA" id="ARBA00022723"/>
    </source>
</evidence>
<dbReference type="PANTHER" id="PTHR31609">
    <property type="entry name" value="YDJC DEACETYLASE FAMILY MEMBER"/>
    <property type="match status" value="1"/>
</dbReference>
<comment type="caution">
    <text evidence="6">The sequence shown here is derived from an EMBL/GenBank/DDBJ whole genome shotgun (WGS) entry which is preliminary data.</text>
</comment>
<keyword evidence="7" id="KW-1185">Reference proteome</keyword>
<evidence type="ECO:0000256" key="4">
    <source>
        <dbReference type="ARBA" id="ARBA00022842"/>
    </source>
</evidence>
<evidence type="ECO:0000256" key="5">
    <source>
        <dbReference type="ARBA" id="ARBA00023277"/>
    </source>
</evidence>